<proteinExistence type="predicted"/>
<sequence>MSEHFTDEEMKMLTRQVIEYLDGWSLSAEQTIAILGADVKNRHLPLYRKGEKVLSQTKETIQRIEHIVGIADALRTAYPFSDQMRVLWLQKPHRRFRRKTPLSVILNEGLNGLMRVRVEIDCAYGWTINDAMQANAAANNNS</sequence>
<reference evidence="1" key="1">
    <citation type="submission" date="2020-01" db="EMBL/GenBank/DDBJ databases">
        <authorList>
            <person name="Meier V. D."/>
            <person name="Meier V D."/>
        </authorList>
    </citation>
    <scope>NUCLEOTIDE SEQUENCE</scope>
    <source>
        <strain evidence="1">HLG_WM_MAG_07</strain>
    </source>
</reference>
<protein>
    <recommendedName>
        <fullName evidence="2">DUF2384 domain-containing protein</fullName>
    </recommendedName>
</protein>
<dbReference type="EMBL" id="CACVAY010000007">
    <property type="protein sequence ID" value="CAA6800806.1"/>
    <property type="molecule type" value="Genomic_DNA"/>
</dbReference>
<accession>A0A6S6S3F5</accession>
<gene>
    <name evidence="1" type="ORF">HELGO_WM10467</name>
</gene>
<organism evidence="1">
    <name type="scientific">uncultured Thiotrichaceae bacterium</name>
    <dbReference type="NCBI Taxonomy" id="298394"/>
    <lineage>
        <taxon>Bacteria</taxon>
        <taxon>Pseudomonadati</taxon>
        <taxon>Pseudomonadota</taxon>
        <taxon>Gammaproteobacteria</taxon>
        <taxon>Thiotrichales</taxon>
        <taxon>Thiotrichaceae</taxon>
        <taxon>environmental samples</taxon>
    </lineage>
</organism>
<dbReference type="AlphaFoldDB" id="A0A6S6S3F5"/>
<evidence type="ECO:0000313" key="1">
    <source>
        <dbReference type="EMBL" id="CAA6800806.1"/>
    </source>
</evidence>
<evidence type="ECO:0008006" key="2">
    <source>
        <dbReference type="Google" id="ProtNLM"/>
    </source>
</evidence>
<name>A0A6S6S3F5_9GAMM</name>